<keyword evidence="4" id="KW-1185">Reference proteome</keyword>
<feature type="region of interest" description="Disordered" evidence="1">
    <location>
        <begin position="138"/>
        <end position="158"/>
    </location>
</feature>
<organism evidence="3 4">
    <name type="scientific">Xylaria multiplex</name>
    <dbReference type="NCBI Taxonomy" id="323545"/>
    <lineage>
        <taxon>Eukaryota</taxon>
        <taxon>Fungi</taxon>
        <taxon>Dikarya</taxon>
        <taxon>Ascomycota</taxon>
        <taxon>Pezizomycotina</taxon>
        <taxon>Sordariomycetes</taxon>
        <taxon>Xylariomycetidae</taxon>
        <taxon>Xylariales</taxon>
        <taxon>Xylariaceae</taxon>
        <taxon>Xylaria</taxon>
    </lineage>
</organism>
<dbReference type="AlphaFoldDB" id="A0A7C8ITU0"/>
<reference evidence="3 4" key="1">
    <citation type="submission" date="2019-12" db="EMBL/GenBank/DDBJ databases">
        <title>Draft genome sequence of the ascomycete Xylaria multiplex DSM 110363.</title>
        <authorList>
            <person name="Buettner E."/>
            <person name="Kellner H."/>
        </authorList>
    </citation>
    <scope>NUCLEOTIDE SEQUENCE [LARGE SCALE GENOMIC DNA]</scope>
    <source>
        <strain evidence="3 4">DSM 110363</strain>
    </source>
</reference>
<evidence type="ECO:0008006" key="5">
    <source>
        <dbReference type="Google" id="ProtNLM"/>
    </source>
</evidence>
<name>A0A7C8ITU0_9PEZI</name>
<keyword evidence="2" id="KW-0472">Membrane</keyword>
<evidence type="ECO:0000256" key="2">
    <source>
        <dbReference type="SAM" id="Phobius"/>
    </source>
</evidence>
<accession>A0A7C8ITU0</accession>
<keyword evidence="2" id="KW-0812">Transmembrane</keyword>
<evidence type="ECO:0000313" key="4">
    <source>
        <dbReference type="Proteomes" id="UP000481858"/>
    </source>
</evidence>
<proteinExistence type="predicted"/>
<keyword evidence="2" id="KW-1133">Transmembrane helix</keyword>
<feature type="compositionally biased region" description="Acidic residues" evidence="1">
    <location>
        <begin position="12"/>
        <end position="24"/>
    </location>
</feature>
<dbReference type="EMBL" id="WUBL01000093">
    <property type="protein sequence ID" value="KAF2966282.1"/>
    <property type="molecule type" value="Genomic_DNA"/>
</dbReference>
<protein>
    <recommendedName>
        <fullName evidence="5">Mid2 domain-containing protein</fullName>
    </recommendedName>
</protein>
<gene>
    <name evidence="3" type="ORF">GQX73_g7297</name>
</gene>
<sequence length="279" mass="30232">MSEPVGNGVAYGDDEDEDDDDIGSDDTNYFQMPGKPGPNKDYSSNALYQIGQVVTLSWVKNFSTGTLTFNQDNRTGDQTSGPSRNILENTSISEYEWIVSYMGLGPTAQNVYYLSFNGGGQAFGSHYFNITGHENDAPVSTASPTPASTTSITSTGSSSTLSFVLPTDRESSSATPLAAGEIAGIAVGVTLGVIIVAGVLGFFGWRFRKRRAVQESLAYDVFSPPYRQDFNSVRRAQQSSSILVAEMEGSQRSMPVAVAEMDQQSSRNVPHFWRYEMPS</sequence>
<dbReference type="OrthoDB" id="5390143at2759"/>
<feature type="transmembrane region" description="Helical" evidence="2">
    <location>
        <begin position="182"/>
        <end position="205"/>
    </location>
</feature>
<dbReference type="InParanoid" id="A0A7C8ITU0"/>
<evidence type="ECO:0000256" key="1">
    <source>
        <dbReference type="SAM" id="MobiDB-lite"/>
    </source>
</evidence>
<evidence type="ECO:0000313" key="3">
    <source>
        <dbReference type="EMBL" id="KAF2966282.1"/>
    </source>
</evidence>
<feature type="region of interest" description="Disordered" evidence="1">
    <location>
        <begin position="1"/>
        <end position="41"/>
    </location>
</feature>
<comment type="caution">
    <text evidence="3">The sequence shown here is derived from an EMBL/GenBank/DDBJ whole genome shotgun (WGS) entry which is preliminary data.</text>
</comment>
<dbReference type="Proteomes" id="UP000481858">
    <property type="component" value="Unassembled WGS sequence"/>
</dbReference>